<keyword evidence="1" id="KW-1133">Transmembrane helix</keyword>
<sequence length="91" mass="10183">MDVLGYLWFVGAALGCTLLLITLCKRSPKSFTSVSGLIPIGSKINSVSGSAGEHCSSRCSSQLQLHQRQPHCLLRLYGHREAYFIKWWRCL</sequence>
<accession>A0AAD7QW56</accession>
<organism evidence="2 3">
    <name type="scientific">Lipomyces tetrasporus</name>
    <dbReference type="NCBI Taxonomy" id="54092"/>
    <lineage>
        <taxon>Eukaryota</taxon>
        <taxon>Fungi</taxon>
        <taxon>Dikarya</taxon>
        <taxon>Ascomycota</taxon>
        <taxon>Saccharomycotina</taxon>
        <taxon>Lipomycetes</taxon>
        <taxon>Lipomycetales</taxon>
        <taxon>Lipomycetaceae</taxon>
        <taxon>Lipomyces</taxon>
    </lineage>
</organism>
<keyword evidence="1" id="KW-0812">Transmembrane</keyword>
<proteinExistence type="predicted"/>
<dbReference type="Proteomes" id="UP001217417">
    <property type="component" value="Unassembled WGS sequence"/>
</dbReference>
<evidence type="ECO:0000256" key="1">
    <source>
        <dbReference type="SAM" id="Phobius"/>
    </source>
</evidence>
<dbReference type="GeneID" id="80881676"/>
<evidence type="ECO:0000313" key="2">
    <source>
        <dbReference type="EMBL" id="KAJ8102408.1"/>
    </source>
</evidence>
<evidence type="ECO:0000313" key="3">
    <source>
        <dbReference type="Proteomes" id="UP001217417"/>
    </source>
</evidence>
<name>A0AAD7QW56_9ASCO</name>
<dbReference type="EMBL" id="JARPMG010000002">
    <property type="protein sequence ID" value="KAJ8102408.1"/>
    <property type="molecule type" value="Genomic_DNA"/>
</dbReference>
<dbReference type="RefSeq" id="XP_056045858.1">
    <property type="nucleotide sequence ID" value="XM_056186510.1"/>
</dbReference>
<keyword evidence="3" id="KW-1185">Reference proteome</keyword>
<dbReference type="AlphaFoldDB" id="A0AAD7QW56"/>
<gene>
    <name evidence="2" type="ORF">POJ06DRAFT_244558</name>
</gene>
<protein>
    <submittedName>
        <fullName evidence="2">Uncharacterized protein</fullName>
    </submittedName>
</protein>
<comment type="caution">
    <text evidence="2">The sequence shown here is derived from an EMBL/GenBank/DDBJ whole genome shotgun (WGS) entry which is preliminary data.</text>
</comment>
<reference evidence="2" key="1">
    <citation type="submission" date="2023-03" db="EMBL/GenBank/DDBJ databases">
        <title>Near-Complete genome sequence of Lipomyces tetrasporous NRRL Y-64009, an oleaginous yeast capable of growing on lignocellulosic hydrolysates.</title>
        <authorList>
            <consortium name="Lawrence Berkeley National Laboratory"/>
            <person name="Jagtap S.S."/>
            <person name="Liu J.-J."/>
            <person name="Walukiewicz H.E."/>
            <person name="Pangilinan J."/>
            <person name="Lipzen A."/>
            <person name="Ahrendt S."/>
            <person name="Koriabine M."/>
            <person name="Cobaugh K."/>
            <person name="Salamov A."/>
            <person name="Yoshinaga Y."/>
            <person name="Ng V."/>
            <person name="Daum C."/>
            <person name="Grigoriev I.V."/>
            <person name="Slininger P.J."/>
            <person name="Dien B.S."/>
            <person name="Jin Y.-S."/>
            <person name="Rao C.V."/>
        </authorList>
    </citation>
    <scope>NUCLEOTIDE SEQUENCE</scope>
    <source>
        <strain evidence="2">NRRL Y-64009</strain>
    </source>
</reference>
<feature type="transmembrane region" description="Helical" evidence="1">
    <location>
        <begin position="6"/>
        <end position="24"/>
    </location>
</feature>
<keyword evidence="1" id="KW-0472">Membrane</keyword>